<evidence type="ECO:0000256" key="1">
    <source>
        <dbReference type="ARBA" id="ARBA00004606"/>
    </source>
</evidence>
<feature type="transmembrane region" description="Helical" evidence="8">
    <location>
        <begin position="77"/>
        <end position="101"/>
    </location>
</feature>
<keyword evidence="10" id="KW-1185">Reference proteome</keyword>
<comment type="caution">
    <text evidence="9">The sequence shown here is derived from an EMBL/GenBank/DDBJ whole genome shotgun (WGS) entry which is preliminary data.</text>
</comment>
<evidence type="ECO:0000256" key="4">
    <source>
        <dbReference type="ARBA" id="ARBA00022989"/>
    </source>
</evidence>
<dbReference type="Proteomes" id="UP001530400">
    <property type="component" value="Unassembled WGS sequence"/>
</dbReference>
<evidence type="ECO:0000256" key="5">
    <source>
        <dbReference type="ARBA" id="ARBA00023136"/>
    </source>
</evidence>
<evidence type="ECO:0000313" key="9">
    <source>
        <dbReference type="EMBL" id="KAL3765805.1"/>
    </source>
</evidence>
<dbReference type="AlphaFoldDB" id="A0ABD3MP82"/>
<name>A0ABD3MP82_9STRA</name>
<dbReference type="EMBL" id="JALLPJ020001396">
    <property type="protein sequence ID" value="KAL3765805.1"/>
    <property type="molecule type" value="Genomic_DNA"/>
</dbReference>
<gene>
    <name evidence="9" type="ORF">ACHAWO_011752</name>
</gene>
<sequence length="671" mass="76404">MWRQRKPGVSPDHTNGYSDENHTSMYTPKKSYTSSSRSRYGNGHDPMSSPCNSFLLGGNFYAGKDKRKRHHPRQRTLWYRIFCSTPGRGAASALIILYLSWRYAVMPLTQSIFEYGKYLSGEGGSNAHKHKGKTVATISTAQSIADENKVRADMLKPIKLLKENAKKLNDRVESLRGLESGGTHQKSAQKRRDAIHDIVPIWFDRNKKEDLQGELKKVANHFKAANRAVKDKDSDGNADSRIAAEHRSKKEAKQQTESAPQELTKEEKQHHDALVAQIQQQLDNPIKSKLRTLNTLDEDSANSQNSCPKDGITSVTDVNVTLVIQCSMDRIWLLSETCARWSNPIVLVVYLPSSSVSSEAETSTVAESISQIMVRCPQMKVIPHVHINREGEKGDDASSYPVNAMRNIGFDAVKTSHILIMDVDLIPSADLSHVVVDNLVDQITIFNESKPRKKSQSLQIPMQAIVVPAFERTIESPCASIENCKSYMKNDPKFLPSLFVDLKECVDEKECIVFQSDNNWEGHHTTNSKKWLKKEWYETDSDKSKTKKIRQITCFDSLRYEPYVVLPWCPASESEKPQPLTPYYDERFYGYGKNKIQHISHLRYRGVQFSVIPQSFTVHHPHPESSVKQVWNNRKDNALHGDMDKLYQKYISELEDEYSDIEDIVPQCTKK</sequence>
<evidence type="ECO:0000256" key="7">
    <source>
        <dbReference type="SAM" id="MobiDB-lite"/>
    </source>
</evidence>
<organism evidence="9 10">
    <name type="scientific">Cyclotella atomus</name>
    <dbReference type="NCBI Taxonomy" id="382360"/>
    <lineage>
        <taxon>Eukaryota</taxon>
        <taxon>Sar</taxon>
        <taxon>Stramenopiles</taxon>
        <taxon>Ochrophyta</taxon>
        <taxon>Bacillariophyta</taxon>
        <taxon>Coscinodiscophyceae</taxon>
        <taxon>Thalassiosirophycidae</taxon>
        <taxon>Stephanodiscales</taxon>
        <taxon>Stephanodiscaceae</taxon>
        <taxon>Cyclotella</taxon>
    </lineage>
</organism>
<feature type="compositionally biased region" description="Low complexity" evidence="7">
    <location>
        <begin position="23"/>
        <end position="40"/>
    </location>
</feature>
<keyword evidence="3" id="KW-0735">Signal-anchor</keyword>
<keyword evidence="5 8" id="KW-0472">Membrane</keyword>
<evidence type="ECO:0000256" key="2">
    <source>
        <dbReference type="ARBA" id="ARBA00022692"/>
    </source>
</evidence>
<evidence type="ECO:0000256" key="3">
    <source>
        <dbReference type="ARBA" id="ARBA00022968"/>
    </source>
</evidence>
<evidence type="ECO:0000256" key="8">
    <source>
        <dbReference type="SAM" id="Phobius"/>
    </source>
</evidence>
<dbReference type="InterPro" id="IPR051292">
    <property type="entry name" value="Xyl/GlcA_transferase"/>
</dbReference>
<evidence type="ECO:0000313" key="10">
    <source>
        <dbReference type="Proteomes" id="UP001530400"/>
    </source>
</evidence>
<dbReference type="Pfam" id="PF13896">
    <property type="entry name" value="Glyco_transf_49"/>
    <property type="match status" value="1"/>
</dbReference>
<reference evidence="9 10" key="1">
    <citation type="submission" date="2024-10" db="EMBL/GenBank/DDBJ databases">
        <title>Updated reference genomes for cyclostephanoid diatoms.</title>
        <authorList>
            <person name="Roberts W.R."/>
            <person name="Alverson A.J."/>
        </authorList>
    </citation>
    <scope>NUCLEOTIDE SEQUENCE [LARGE SCALE GENOMIC DNA]</scope>
    <source>
        <strain evidence="9 10">AJA010-31</strain>
    </source>
</reference>
<feature type="region of interest" description="Disordered" evidence="7">
    <location>
        <begin position="226"/>
        <end position="270"/>
    </location>
</feature>
<dbReference type="GO" id="GO:0016020">
    <property type="term" value="C:membrane"/>
    <property type="evidence" value="ECO:0007669"/>
    <property type="project" value="UniProtKB-SubCell"/>
</dbReference>
<proteinExistence type="predicted"/>
<keyword evidence="4 8" id="KW-1133">Transmembrane helix</keyword>
<feature type="compositionally biased region" description="Basic and acidic residues" evidence="7">
    <location>
        <begin position="242"/>
        <end position="254"/>
    </location>
</feature>
<feature type="region of interest" description="Disordered" evidence="7">
    <location>
        <begin position="1"/>
        <end position="45"/>
    </location>
</feature>
<accession>A0ABD3MP82</accession>
<keyword evidence="6" id="KW-0325">Glycoprotein</keyword>
<dbReference type="PANTHER" id="PTHR12270:SF52">
    <property type="entry name" value="GLYCOSYLTRANSFERASE-LIKE PROTEIN GNT13-RELATED"/>
    <property type="match status" value="1"/>
</dbReference>
<keyword evidence="2 8" id="KW-0812">Transmembrane</keyword>
<protein>
    <submittedName>
        <fullName evidence="9">Uncharacterized protein</fullName>
    </submittedName>
</protein>
<dbReference type="PANTHER" id="PTHR12270">
    <property type="entry name" value="GLYCOSYLTRANSFERASE-RELATED"/>
    <property type="match status" value="1"/>
</dbReference>
<comment type="subcellular location">
    <subcellularLocation>
        <location evidence="1">Membrane</location>
        <topology evidence="1">Single-pass type II membrane protein</topology>
    </subcellularLocation>
</comment>
<evidence type="ECO:0000256" key="6">
    <source>
        <dbReference type="ARBA" id="ARBA00023180"/>
    </source>
</evidence>